<dbReference type="SMART" id="SM00978">
    <property type="entry name" value="Tim44"/>
    <property type="match status" value="1"/>
</dbReference>
<evidence type="ECO:0000256" key="12">
    <source>
        <dbReference type="ARBA" id="ARBA00023136"/>
    </source>
</evidence>
<evidence type="ECO:0000256" key="7">
    <source>
        <dbReference type="ARBA" id="ARBA00022840"/>
    </source>
</evidence>
<dbReference type="Proteomes" id="UP001627154">
    <property type="component" value="Unassembled WGS sequence"/>
</dbReference>
<evidence type="ECO:0000256" key="4">
    <source>
        <dbReference type="ARBA" id="ARBA00022553"/>
    </source>
</evidence>
<dbReference type="PANTHER" id="PTHR10721">
    <property type="entry name" value="MITOCHONDRIAL IMPORT INNER MEMBRANE TRANSLOCASE SUBUNIT TIM44"/>
    <property type="match status" value="1"/>
</dbReference>
<name>A0ABD2WHB5_9HYME</name>
<evidence type="ECO:0000256" key="8">
    <source>
        <dbReference type="ARBA" id="ARBA00022927"/>
    </source>
</evidence>
<evidence type="ECO:0000313" key="20">
    <source>
        <dbReference type="Proteomes" id="UP001627154"/>
    </source>
</evidence>
<evidence type="ECO:0000256" key="6">
    <source>
        <dbReference type="ARBA" id="ARBA00022792"/>
    </source>
</evidence>
<evidence type="ECO:0000256" key="17">
    <source>
        <dbReference type="SAM" id="Coils"/>
    </source>
</evidence>
<organism evidence="19 20">
    <name type="scientific">Trichogramma kaykai</name>
    <dbReference type="NCBI Taxonomy" id="54128"/>
    <lineage>
        <taxon>Eukaryota</taxon>
        <taxon>Metazoa</taxon>
        <taxon>Ecdysozoa</taxon>
        <taxon>Arthropoda</taxon>
        <taxon>Hexapoda</taxon>
        <taxon>Insecta</taxon>
        <taxon>Pterygota</taxon>
        <taxon>Neoptera</taxon>
        <taxon>Endopterygota</taxon>
        <taxon>Hymenoptera</taxon>
        <taxon>Apocrita</taxon>
        <taxon>Proctotrupomorpha</taxon>
        <taxon>Chalcidoidea</taxon>
        <taxon>Trichogrammatidae</taxon>
        <taxon>Trichogramma</taxon>
    </lineage>
</organism>
<evidence type="ECO:0000313" key="19">
    <source>
        <dbReference type="EMBL" id="KAL3391991.1"/>
    </source>
</evidence>
<dbReference type="GO" id="GO:0015031">
    <property type="term" value="P:protein transport"/>
    <property type="evidence" value="ECO:0007669"/>
    <property type="project" value="UniProtKB-KW"/>
</dbReference>
<evidence type="ECO:0000256" key="11">
    <source>
        <dbReference type="ARBA" id="ARBA00023128"/>
    </source>
</evidence>
<dbReference type="InterPro" id="IPR032710">
    <property type="entry name" value="NTF2-like_dom_sf"/>
</dbReference>
<evidence type="ECO:0000256" key="9">
    <source>
        <dbReference type="ARBA" id="ARBA00022946"/>
    </source>
</evidence>
<evidence type="ECO:0000256" key="16">
    <source>
        <dbReference type="PIRNR" id="PIRNR037871"/>
    </source>
</evidence>
<dbReference type="SUPFAM" id="SSF54427">
    <property type="entry name" value="NTF2-like"/>
    <property type="match status" value="1"/>
</dbReference>
<comment type="subunit">
    <text evidence="14">Probable component of the PAM complex at least composed of a mitochondrial HSP70 protein, GRPEL1 or GRPEL2, TIMM44, TIMM16/PAM16 and TIMM14/DNAJC19. The complex interacts with the TIMM23 component of the TIM23 complex. Interacts with SLC25A4/ANT1 and SLC25A5/ANT2; leading to inhibit the presequence translocase TIMM23, thereby promoting stabilization of PINK1.</text>
</comment>
<feature type="domain" description="Tim44-like" evidence="18">
    <location>
        <begin position="293"/>
        <end position="442"/>
    </location>
</feature>
<protein>
    <recommendedName>
        <fullName evidence="15 16">Mitochondrial import inner membrane translocase subunit TIM44</fullName>
    </recommendedName>
</protein>
<dbReference type="InterPro" id="IPR007379">
    <property type="entry name" value="Tim44-like_dom"/>
</dbReference>
<evidence type="ECO:0000256" key="1">
    <source>
        <dbReference type="ARBA" id="ARBA00004443"/>
    </source>
</evidence>
<evidence type="ECO:0000256" key="3">
    <source>
        <dbReference type="ARBA" id="ARBA00022448"/>
    </source>
</evidence>
<keyword evidence="5" id="KW-0547">Nucleotide-binding</keyword>
<proteinExistence type="inferred from homology"/>
<keyword evidence="6 16" id="KW-0999">Mitochondrion inner membrane</keyword>
<dbReference type="EMBL" id="JBJJXI010000107">
    <property type="protein sequence ID" value="KAL3391991.1"/>
    <property type="molecule type" value="Genomic_DNA"/>
</dbReference>
<dbReference type="InterPro" id="IPR017303">
    <property type="entry name" value="Tim44"/>
</dbReference>
<keyword evidence="12 16" id="KW-0472">Membrane</keyword>
<comment type="function">
    <text evidence="13">Essential component of the PAM complex, a complex required for the translocation of transit peptide-containing proteins from the inner membrane into the mitochondrial matrix in an ATP-dependent manner. Recruits mitochondrial HSP70 to drive protein translocation into the matrix using ATP as an energy source.</text>
</comment>
<dbReference type="Gene3D" id="3.10.450.240">
    <property type="match status" value="1"/>
</dbReference>
<sequence length="449" mass="50897">MNCFNFLRCQSSLTGIVRSVHIQTKYSSPCSISNLRFNQSLWSQSQILRSYSSQRAPGFFSKFVDNIRQEMQKNKEMKENLKKFREEAEKLEQSDALKAARQKFHSIESEASKGSEVLKESLDSIRGKVQEVIQEAGKSEIGKKAGQIGEELSKTAKGAAESISETGQAIGKTGAFQTISKTAKVVQEELDQHGIQGRVYIAPKVLRKRKEIIGADDEKPVEANTEALGVELHKDSKFYQSWQNFKDKNPYVNKVLDWKIKYEESENPILRASRLLTDKVSDVVGGLFQKTELSETLTEICKIDPNFDKVKFIRDCETDIIPNVLEAMIRGDLEILKDWCHEAPYNVIAQPLQQAFKLGYRLDSKVLDIDNVDLLMGKMMDQGPVLAISFTSQQIMCVRDAKNNVVEGDPEKILRVNYVWVLCRDPTELNPRAAWRLLEMGANSSEQFV</sequence>
<keyword evidence="7" id="KW-0067">ATP-binding</keyword>
<keyword evidence="3 16" id="KW-0813">Transport</keyword>
<comment type="similarity">
    <text evidence="2 16">Belongs to the Tim44 family.</text>
</comment>
<dbReference type="GO" id="GO:0005743">
    <property type="term" value="C:mitochondrial inner membrane"/>
    <property type="evidence" value="ECO:0007669"/>
    <property type="project" value="UniProtKB-SubCell"/>
</dbReference>
<keyword evidence="9" id="KW-0809">Transit peptide</keyword>
<evidence type="ECO:0000259" key="18">
    <source>
        <dbReference type="SMART" id="SM00978"/>
    </source>
</evidence>
<comment type="caution">
    <text evidence="19">The sequence shown here is derived from an EMBL/GenBank/DDBJ whole genome shotgun (WGS) entry which is preliminary data.</text>
</comment>
<keyword evidence="10 16" id="KW-0811">Translocation</keyword>
<evidence type="ECO:0000256" key="14">
    <source>
        <dbReference type="ARBA" id="ARBA00063163"/>
    </source>
</evidence>
<keyword evidence="8 16" id="KW-0653">Protein transport</keyword>
<evidence type="ECO:0000256" key="13">
    <source>
        <dbReference type="ARBA" id="ARBA00057148"/>
    </source>
</evidence>
<reference evidence="19 20" key="1">
    <citation type="journal article" date="2024" name="bioRxiv">
        <title>A reference genome for Trichogramma kaykai: A tiny desert-dwelling parasitoid wasp with competing sex-ratio distorters.</title>
        <authorList>
            <person name="Culotta J."/>
            <person name="Lindsey A.R."/>
        </authorList>
    </citation>
    <scope>NUCLEOTIDE SEQUENCE [LARGE SCALE GENOMIC DNA]</scope>
    <source>
        <strain evidence="19 20">KSX58</strain>
    </source>
</reference>
<keyword evidence="20" id="KW-1185">Reference proteome</keyword>
<accession>A0ABD2WHB5</accession>
<feature type="coiled-coil region" evidence="17">
    <location>
        <begin position="67"/>
        <end position="94"/>
    </location>
</feature>
<keyword evidence="11 16" id="KW-0496">Mitochondrion</keyword>
<dbReference type="PIRSF" id="PIRSF037871">
    <property type="entry name" value="TIM44"/>
    <property type="match status" value="1"/>
</dbReference>
<comment type="subcellular location">
    <subcellularLocation>
        <location evidence="1">Mitochondrion inner membrane</location>
        <topology evidence="1">Peripheral membrane protein</topology>
        <orientation evidence="1">Matrix side</orientation>
    </subcellularLocation>
</comment>
<keyword evidence="4" id="KW-0597">Phosphoprotein</keyword>
<dbReference type="Pfam" id="PF04280">
    <property type="entry name" value="Tim44"/>
    <property type="match status" value="1"/>
</dbReference>
<dbReference type="GO" id="GO:0005524">
    <property type="term" value="F:ATP binding"/>
    <property type="evidence" value="ECO:0007669"/>
    <property type="project" value="UniProtKB-KW"/>
</dbReference>
<evidence type="ECO:0000256" key="2">
    <source>
        <dbReference type="ARBA" id="ARBA00009597"/>
    </source>
</evidence>
<dbReference type="PANTHER" id="PTHR10721:SF1">
    <property type="entry name" value="MITOCHONDRIAL IMPORT INNER MEMBRANE TRANSLOCASE SUBUNIT TIM44"/>
    <property type="match status" value="1"/>
</dbReference>
<evidence type="ECO:0000256" key="10">
    <source>
        <dbReference type="ARBA" id="ARBA00023010"/>
    </source>
</evidence>
<evidence type="ECO:0000256" key="15">
    <source>
        <dbReference type="ARBA" id="ARBA00074309"/>
    </source>
</evidence>
<keyword evidence="17" id="KW-0175">Coiled coil</keyword>
<gene>
    <name evidence="19" type="ORF">TKK_013321</name>
</gene>
<dbReference type="InterPro" id="IPR039544">
    <property type="entry name" value="Tim44-like"/>
</dbReference>
<evidence type="ECO:0000256" key="5">
    <source>
        <dbReference type="ARBA" id="ARBA00022741"/>
    </source>
</evidence>
<dbReference type="FunFam" id="3.10.450.240:FF:000001">
    <property type="entry name" value="Mitochondrial import inner membrane translocase subunit TIM44"/>
    <property type="match status" value="1"/>
</dbReference>
<dbReference type="AlphaFoldDB" id="A0ABD2WHB5"/>